<gene>
    <name evidence="3" type="ordered locus">Hoch_2377</name>
</gene>
<dbReference type="eggNOG" id="COG0760">
    <property type="taxonomic scope" value="Bacteria"/>
</dbReference>
<evidence type="ECO:0000256" key="1">
    <source>
        <dbReference type="SAM" id="SignalP"/>
    </source>
</evidence>
<proteinExistence type="predicted"/>
<dbReference type="STRING" id="502025.Hoch_2377"/>
<dbReference type="Pfam" id="PF13145">
    <property type="entry name" value="Rotamase_2"/>
    <property type="match status" value="1"/>
</dbReference>
<keyword evidence="1" id="KW-0732">Signal</keyword>
<sequence length="339" mass="36787">MSVPVPVWRPRKIATPTPTPAAALALALALTAGLSSGCGGDTEPAAPAVDTAAPAALPVAAAEGRLVVATVDGAPVYGDCVRTQAQALGLDRAGALAQCVDFELLAREAERRGLSARPEVQAAGERERVRRFIEDEFERRYPDPASAPRAELLEVYEALKGQYVRPALRHTAFLRVPVAEDSEAGGDEDRQAKALVDEIYAAVRERDDLETAELERVGKEIAGEREVEVLRAPLAYPGARLVPEYLEPALSLTEPGTVAPPARTQWGWDIILLTELEPALDRSPDEVIDELFQLWQRRAFQQWLRALREPAAVTIHQDTLAAFQQAEEQSRFAGPAQAP</sequence>
<dbReference type="Proteomes" id="UP000001880">
    <property type="component" value="Chromosome"/>
</dbReference>
<protein>
    <recommendedName>
        <fullName evidence="2">PpiC domain-containing protein</fullName>
    </recommendedName>
</protein>
<dbReference type="EMBL" id="CP001804">
    <property type="protein sequence ID" value="ACY14915.1"/>
    <property type="molecule type" value="Genomic_DNA"/>
</dbReference>
<dbReference type="InterPro" id="IPR000297">
    <property type="entry name" value="PPIase_PpiC"/>
</dbReference>
<feature type="domain" description="PpiC" evidence="2">
    <location>
        <begin position="148"/>
        <end position="287"/>
    </location>
</feature>
<accession>D0LJ68</accession>
<name>D0LJ68_HALO1</name>
<organism evidence="3 4">
    <name type="scientific">Haliangium ochraceum (strain DSM 14365 / JCM 11303 / SMP-2)</name>
    <dbReference type="NCBI Taxonomy" id="502025"/>
    <lineage>
        <taxon>Bacteria</taxon>
        <taxon>Pseudomonadati</taxon>
        <taxon>Myxococcota</taxon>
        <taxon>Polyangia</taxon>
        <taxon>Haliangiales</taxon>
        <taxon>Kofleriaceae</taxon>
        <taxon>Haliangium</taxon>
    </lineage>
</organism>
<evidence type="ECO:0000313" key="3">
    <source>
        <dbReference type="EMBL" id="ACY14915.1"/>
    </source>
</evidence>
<dbReference type="HOGENOM" id="CLU_818279_0_0_7"/>
<feature type="signal peptide" evidence="1">
    <location>
        <begin position="1"/>
        <end position="37"/>
    </location>
</feature>
<reference evidence="3 4" key="1">
    <citation type="journal article" date="2010" name="Stand. Genomic Sci.">
        <title>Complete genome sequence of Haliangium ochraceum type strain (SMP-2).</title>
        <authorList>
            <consortium name="US DOE Joint Genome Institute (JGI-PGF)"/>
            <person name="Ivanova N."/>
            <person name="Daum C."/>
            <person name="Lang E."/>
            <person name="Abt B."/>
            <person name="Kopitz M."/>
            <person name="Saunders E."/>
            <person name="Lapidus A."/>
            <person name="Lucas S."/>
            <person name="Glavina Del Rio T."/>
            <person name="Nolan M."/>
            <person name="Tice H."/>
            <person name="Copeland A."/>
            <person name="Cheng J.F."/>
            <person name="Chen F."/>
            <person name="Bruce D."/>
            <person name="Goodwin L."/>
            <person name="Pitluck S."/>
            <person name="Mavromatis K."/>
            <person name="Pati A."/>
            <person name="Mikhailova N."/>
            <person name="Chen A."/>
            <person name="Palaniappan K."/>
            <person name="Land M."/>
            <person name="Hauser L."/>
            <person name="Chang Y.J."/>
            <person name="Jeffries C.D."/>
            <person name="Detter J.C."/>
            <person name="Brettin T."/>
            <person name="Rohde M."/>
            <person name="Goker M."/>
            <person name="Bristow J."/>
            <person name="Markowitz V."/>
            <person name="Eisen J.A."/>
            <person name="Hugenholtz P."/>
            <person name="Kyrpides N.C."/>
            <person name="Klenk H.P."/>
        </authorList>
    </citation>
    <scope>NUCLEOTIDE SEQUENCE [LARGE SCALE GENOMIC DNA]</scope>
    <source>
        <strain evidence="4">DSM 14365 / CIP 107738 / JCM 11303 / AJ 13395 / SMP-2</strain>
    </source>
</reference>
<evidence type="ECO:0000259" key="2">
    <source>
        <dbReference type="Pfam" id="PF13145"/>
    </source>
</evidence>
<dbReference type="GO" id="GO:0003755">
    <property type="term" value="F:peptidyl-prolyl cis-trans isomerase activity"/>
    <property type="evidence" value="ECO:0007669"/>
    <property type="project" value="InterPro"/>
</dbReference>
<dbReference type="KEGG" id="hoh:Hoch_2377"/>
<dbReference type="AlphaFoldDB" id="D0LJ68"/>
<keyword evidence="4" id="KW-1185">Reference proteome</keyword>
<feature type="chain" id="PRO_5003010647" description="PpiC domain-containing protein" evidence="1">
    <location>
        <begin position="38"/>
        <end position="339"/>
    </location>
</feature>
<evidence type="ECO:0000313" key="4">
    <source>
        <dbReference type="Proteomes" id="UP000001880"/>
    </source>
</evidence>